<comment type="caution">
    <text evidence="1">The sequence shown here is derived from an EMBL/GenBank/DDBJ whole genome shotgun (WGS) entry which is preliminary data.</text>
</comment>
<dbReference type="Proteomes" id="UP001146120">
    <property type="component" value="Unassembled WGS sequence"/>
</dbReference>
<sequence>MNDLNVRKVSNKAHSYHLHSDFDLERAQSFPFTSQNRRSTTKLSRSCARKRPTPKTIYHEAHYHLVSLIARASLPASLLYYISDRRYPVEYGLLLAAGSDHVSVIETKIRTHLEPTNKSNTQSWVYPGSRNVNLGRSLQKMPIRNCVPRSPTSSGVHRDTMLPGKGLTTSALQRFMALVVSLSKTSHSSGTIHCCCPY</sequence>
<reference evidence="1" key="1">
    <citation type="submission" date="2022-11" db="EMBL/GenBank/DDBJ databases">
        <authorList>
            <person name="Morgan W.R."/>
            <person name="Tartar A."/>
        </authorList>
    </citation>
    <scope>NUCLEOTIDE SEQUENCE</scope>
    <source>
        <strain evidence="1">ARSEF 373</strain>
    </source>
</reference>
<organism evidence="1 2">
    <name type="scientific">Lagenidium giganteum</name>
    <dbReference type="NCBI Taxonomy" id="4803"/>
    <lineage>
        <taxon>Eukaryota</taxon>
        <taxon>Sar</taxon>
        <taxon>Stramenopiles</taxon>
        <taxon>Oomycota</taxon>
        <taxon>Peronosporomycetes</taxon>
        <taxon>Pythiales</taxon>
        <taxon>Pythiaceae</taxon>
    </lineage>
</organism>
<reference evidence="1" key="2">
    <citation type="journal article" date="2023" name="Microbiol Resour">
        <title>Decontamination and Annotation of the Draft Genome Sequence of the Oomycete Lagenidium giganteum ARSEF 373.</title>
        <authorList>
            <person name="Morgan W.R."/>
            <person name="Tartar A."/>
        </authorList>
    </citation>
    <scope>NUCLEOTIDE SEQUENCE</scope>
    <source>
        <strain evidence="1">ARSEF 373</strain>
    </source>
</reference>
<proteinExistence type="predicted"/>
<protein>
    <submittedName>
        <fullName evidence="1">Uncharacterized protein</fullName>
    </submittedName>
</protein>
<dbReference type="EMBL" id="DAKRPA010000100">
    <property type="protein sequence ID" value="DAZ98696.1"/>
    <property type="molecule type" value="Genomic_DNA"/>
</dbReference>
<evidence type="ECO:0000313" key="1">
    <source>
        <dbReference type="EMBL" id="DAZ98696.1"/>
    </source>
</evidence>
<name>A0AAV2YYN7_9STRA</name>
<gene>
    <name evidence="1" type="ORF">N0F65_008822</name>
</gene>
<keyword evidence="2" id="KW-1185">Reference proteome</keyword>
<accession>A0AAV2YYN7</accession>
<evidence type="ECO:0000313" key="2">
    <source>
        <dbReference type="Proteomes" id="UP001146120"/>
    </source>
</evidence>
<dbReference type="AlphaFoldDB" id="A0AAV2YYN7"/>